<dbReference type="InterPro" id="IPR006059">
    <property type="entry name" value="SBP"/>
</dbReference>
<feature type="compositionally biased region" description="Basic and acidic residues" evidence="1">
    <location>
        <begin position="562"/>
        <end position="578"/>
    </location>
</feature>
<feature type="transmembrane region" description="Helical" evidence="2">
    <location>
        <begin position="389"/>
        <end position="409"/>
    </location>
</feature>
<dbReference type="Proteomes" id="UP000193944">
    <property type="component" value="Unassembled WGS sequence"/>
</dbReference>
<dbReference type="SUPFAM" id="SSF53850">
    <property type="entry name" value="Periplasmic binding protein-like II"/>
    <property type="match status" value="1"/>
</dbReference>
<organism evidence="3 4">
    <name type="scientific">Anaeromyces robustus</name>
    <dbReference type="NCBI Taxonomy" id="1754192"/>
    <lineage>
        <taxon>Eukaryota</taxon>
        <taxon>Fungi</taxon>
        <taxon>Fungi incertae sedis</taxon>
        <taxon>Chytridiomycota</taxon>
        <taxon>Chytridiomycota incertae sedis</taxon>
        <taxon>Neocallimastigomycetes</taxon>
        <taxon>Neocallimastigales</taxon>
        <taxon>Neocallimastigaceae</taxon>
        <taxon>Anaeromyces</taxon>
    </lineage>
</organism>
<feature type="compositionally biased region" description="Low complexity" evidence="1">
    <location>
        <begin position="550"/>
        <end position="561"/>
    </location>
</feature>
<feature type="transmembrane region" description="Helical" evidence="2">
    <location>
        <begin position="350"/>
        <end position="369"/>
    </location>
</feature>
<dbReference type="Pfam" id="PF13416">
    <property type="entry name" value="SBP_bac_8"/>
    <property type="match status" value="1"/>
</dbReference>
<evidence type="ECO:0000313" key="4">
    <source>
        <dbReference type="Proteomes" id="UP000193944"/>
    </source>
</evidence>
<keyword evidence="2" id="KW-0472">Membrane</keyword>
<feature type="transmembrane region" description="Helical" evidence="2">
    <location>
        <begin position="281"/>
        <end position="300"/>
    </location>
</feature>
<feature type="transmembrane region" description="Helical" evidence="2">
    <location>
        <begin position="434"/>
        <end position="458"/>
    </location>
</feature>
<keyword evidence="4" id="KW-1185">Reference proteome</keyword>
<comment type="caution">
    <text evidence="3">The sequence shown here is derived from an EMBL/GenBank/DDBJ whole genome shotgun (WGS) entry which is preliminary data.</text>
</comment>
<evidence type="ECO:0000256" key="1">
    <source>
        <dbReference type="SAM" id="MobiDB-lite"/>
    </source>
</evidence>
<gene>
    <name evidence="3" type="ORF">BCR32DRAFT_245898</name>
</gene>
<dbReference type="EMBL" id="MCFG01000156">
    <property type="protein sequence ID" value="ORX80089.1"/>
    <property type="molecule type" value="Genomic_DNA"/>
</dbReference>
<dbReference type="OrthoDB" id="10519327at2759"/>
<evidence type="ECO:0000313" key="3">
    <source>
        <dbReference type="EMBL" id="ORX80089.1"/>
    </source>
</evidence>
<feature type="transmembrane region" description="Helical" evidence="2">
    <location>
        <begin position="320"/>
        <end position="338"/>
    </location>
</feature>
<keyword evidence="2" id="KW-0812">Transmembrane</keyword>
<accession>A0A1Y1X2Q3</accession>
<protein>
    <submittedName>
        <fullName evidence="3">Uncharacterized protein</fullName>
    </submittedName>
</protein>
<sequence>MISLLSNEAKTVDIIIFDNSHLKLYEDYLQNVKAFPQYLGHYTNYLKKAGEKVSKFNGRTFSLPLHIDYGVLYSNRELLDYHGKNPPETWDELINTAEYIIKEEEKKGNKIIGYSSLMTDSDSLVSSIYEFIYSFRDKIDDDIPDLLSQNSIKALEKLYEIKKKISSDQAFKLTASEIHDKMVNGTILFSRGCKISGMSSIYNNETFCNEAQINCNIYNNAQTIPKPFNLMNNYEDYITEFMNYANEYLFSKENDESTAYKALERIDRISRVYYIDYNSDIGRISLIAPTALIILMLILYSLTFKHNIGKNFIFLSKRYWLTYIFGISLMLSYLYTNIGTLTNFKCQIRTILLSVGFTLTSTLQCLKLLSNMPSKSNYVGSVKKNFPIILNCIIWIDIFFCSLFLSVSYKNNINYIIDNVNFQKCQFLSLKSRILILCLLGYKLIVIFINFALTYIEWNNELFKIDVRSILFTHVFSLIFIVTFAGYYYTDSNDLNKYYLIRNLLVLLYCILIFSLNFLTKFFISSTHFENKNINNNNYGYSYSNNELNNKNENPNNLANNRQEHDTRKNEFKEKMKSYNENPSLPE</sequence>
<feature type="region of interest" description="Disordered" evidence="1">
    <location>
        <begin position="550"/>
        <end position="587"/>
    </location>
</feature>
<name>A0A1Y1X2Q3_9FUNG</name>
<feature type="transmembrane region" description="Helical" evidence="2">
    <location>
        <begin position="470"/>
        <end position="489"/>
    </location>
</feature>
<proteinExistence type="predicted"/>
<keyword evidence="2" id="KW-1133">Transmembrane helix</keyword>
<dbReference type="Gene3D" id="3.40.190.10">
    <property type="entry name" value="Periplasmic binding protein-like II"/>
    <property type="match status" value="2"/>
</dbReference>
<feature type="transmembrane region" description="Helical" evidence="2">
    <location>
        <begin position="501"/>
        <end position="524"/>
    </location>
</feature>
<reference evidence="3 4" key="2">
    <citation type="submission" date="2016-08" db="EMBL/GenBank/DDBJ databases">
        <title>Pervasive Adenine N6-methylation of Active Genes in Fungi.</title>
        <authorList>
            <consortium name="DOE Joint Genome Institute"/>
            <person name="Mondo S.J."/>
            <person name="Dannebaum R.O."/>
            <person name="Kuo R.C."/>
            <person name="Labutti K."/>
            <person name="Haridas S."/>
            <person name="Kuo A."/>
            <person name="Salamov A."/>
            <person name="Ahrendt S.R."/>
            <person name="Lipzen A."/>
            <person name="Sullivan W."/>
            <person name="Andreopoulos W.B."/>
            <person name="Clum A."/>
            <person name="Lindquist E."/>
            <person name="Daum C."/>
            <person name="Ramamoorthy G.K."/>
            <person name="Gryganskyi A."/>
            <person name="Culley D."/>
            <person name="Magnuson J.K."/>
            <person name="James T.Y."/>
            <person name="O'Malley M.A."/>
            <person name="Stajich J.E."/>
            <person name="Spatafora J.W."/>
            <person name="Visel A."/>
            <person name="Grigoriev I.V."/>
        </authorList>
    </citation>
    <scope>NUCLEOTIDE SEQUENCE [LARGE SCALE GENOMIC DNA]</scope>
    <source>
        <strain evidence="3 4">S4</strain>
    </source>
</reference>
<reference evidence="3 4" key="1">
    <citation type="submission" date="2016-08" db="EMBL/GenBank/DDBJ databases">
        <title>A Parts List for Fungal Cellulosomes Revealed by Comparative Genomics.</title>
        <authorList>
            <consortium name="DOE Joint Genome Institute"/>
            <person name="Haitjema C.H."/>
            <person name="Gilmore S.P."/>
            <person name="Henske J.K."/>
            <person name="Solomon K.V."/>
            <person name="De Groot R."/>
            <person name="Kuo A."/>
            <person name="Mondo S.J."/>
            <person name="Salamov A.A."/>
            <person name="Labutti K."/>
            <person name="Zhao Z."/>
            <person name="Chiniquy J."/>
            <person name="Barry K."/>
            <person name="Brewer H.M."/>
            <person name="Purvine S.O."/>
            <person name="Wright A.T."/>
            <person name="Boxma B."/>
            <person name="Van Alen T."/>
            <person name="Hackstein J.H."/>
            <person name="Baker S.E."/>
            <person name="Grigoriev I.V."/>
            <person name="O'Malley M.A."/>
        </authorList>
    </citation>
    <scope>NUCLEOTIDE SEQUENCE [LARGE SCALE GENOMIC DNA]</scope>
    <source>
        <strain evidence="3 4">S4</strain>
    </source>
</reference>
<evidence type="ECO:0000256" key="2">
    <source>
        <dbReference type="SAM" id="Phobius"/>
    </source>
</evidence>
<dbReference type="AlphaFoldDB" id="A0A1Y1X2Q3"/>